<evidence type="ECO:0000313" key="2">
    <source>
        <dbReference type="Proteomes" id="UP000776700"/>
    </source>
</evidence>
<dbReference type="Pfam" id="PF08812">
    <property type="entry name" value="YtxC"/>
    <property type="match status" value="1"/>
</dbReference>
<dbReference type="InterPro" id="IPR014199">
    <property type="entry name" value="Spore_YtxC"/>
</dbReference>
<reference evidence="1" key="2">
    <citation type="submission" date="2021-09" db="EMBL/GenBank/DDBJ databases">
        <authorList>
            <person name="Gilroy R."/>
        </authorList>
    </citation>
    <scope>NUCLEOTIDE SEQUENCE</scope>
    <source>
        <strain evidence="1">1277</strain>
    </source>
</reference>
<accession>A0A921N015</accession>
<gene>
    <name evidence="1" type="ORF">K8V90_04805</name>
</gene>
<comment type="caution">
    <text evidence="1">The sequence shown here is derived from an EMBL/GenBank/DDBJ whole genome shotgun (WGS) entry which is preliminary data.</text>
</comment>
<reference evidence="1" key="1">
    <citation type="journal article" date="2021" name="PeerJ">
        <title>Extensive microbial diversity within the chicken gut microbiome revealed by metagenomics and culture.</title>
        <authorList>
            <person name="Gilroy R."/>
            <person name="Ravi A."/>
            <person name="Getino M."/>
            <person name="Pursley I."/>
            <person name="Horton D.L."/>
            <person name="Alikhan N.F."/>
            <person name="Baker D."/>
            <person name="Gharbi K."/>
            <person name="Hall N."/>
            <person name="Watson M."/>
            <person name="Adriaenssens E.M."/>
            <person name="Foster-Nyarko E."/>
            <person name="Jarju S."/>
            <person name="Secka A."/>
            <person name="Antonio M."/>
            <person name="Oren A."/>
            <person name="Chaudhuri R.R."/>
            <person name="La Ragione R."/>
            <person name="Hildebrand F."/>
            <person name="Pallen M.J."/>
        </authorList>
    </citation>
    <scope>NUCLEOTIDE SEQUENCE</scope>
    <source>
        <strain evidence="1">1277</strain>
    </source>
</reference>
<evidence type="ECO:0000313" key="1">
    <source>
        <dbReference type="EMBL" id="HJG96406.1"/>
    </source>
</evidence>
<dbReference type="AlphaFoldDB" id="A0A921N015"/>
<sequence length="265" mass="31820">MTNKDIHLSLSKQNEISVKKLLTNHKLEKEYTYKNDYIEVVLKNNRDKIHNEEIVDEITDLIIDIIENKLLRKYIIKKYSLESSEEIQKIYICALNIFKNKEFIIKQSLYQKVYDYILNEEYINIEGFVKFRMKEFNNYISTIVDLAWEEYFIKKDQDEFINVLKYFVDAQKEKLELLRIHIKEDNSFILYDKYGNEIDSINDEEIMNIMIKENLNYEDFLMSNLLTLCPGKIEIIDSLNNNSSKEIIEIIKSIFGDKVSYINRH</sequence>
<dbReference type="Proteomes" id="UP000776700">
    <property type="component" value="Unassembled WGS sequence"/>
</dbReference>
<proteinExistence type="predicted"/>
<organism evidence="1 2">
    <name type="scientific">Romboutsia timonensis</name>
    <dbReference type="NCBI Taxonomy" id="1776391"/>
    <lineage>
        <taxon>Bacteria</taxon>
        <taxon>Bacillati</taxon>
        <taxon>Bacillota</taxon>
        <taxon>Clostridia</taxon>
        <taxon>Peptostreptococcales</taxon>
        <taxon>Peptostreptococcaceae</taxon>
        <taxon>Romboutsia</taxon>
    </lineage>
</organism>
<protein>
    <submittedName>
        <fullName evidence="1">Sporulation protein YtxC</fullName>
    </submittedName>
</protein>
<dbReference type="EMBL" id="DYUB01000158">
    <property type="protein sequence ID" value="HJG96406.1"/>
    <property type="molecule type" value="Genomic_DNA"/>
</dbReference>
<name>A0A921N015_9FIRM</name>